<dbReference type="Proteomes" id="UP000663760">
    <property type="component" value="Chromosome 10"/>
</dbReference>
<dbReference type="OrthoDB" id="684496at2759"/>
<evidence type="ECO:0000313" key="2">
    <source>
        <dbReference type="Proteomes" id="UP000663760"/>
    </source>
</evidence>
<organism evidence="1 2">
    <name type="scientific">Spirodela intermedia</name>
    <name type="common">Intermediate duckweed</name>
    <dbReference type="NCBI Taxonomy" id="51605"/>
    <lineage>
        <taxon>Eukaryota</taxon>
        <taxon>Viridiplantae</taxon>
        <taxon>Streptophyta</taxon>
        <taxon>Embryophyta</taxon>
        <taxon>Tracheophyta</taxon>
        <taxon>Spermatophyta</taxon>
        <taxon>Magnoliopsida</taxon>
        <taxon>Liliopsida</taxon>
        <taxon>Araceae</taxon>
        <taxon>Lemnoideae</taxon>
        <taxon>Spirodela</taxon>
    </lineage>
</organism>
<sequence>MQEAGVEYFRTLLTSQPIEISDDMLTSIPSLVTHRENSLITAIPTGEEIKEVVFSMSRHRAPGPDGFPADFYISCWDIRGCPIISHSLFADDAILFLNGETRMVDEDDEITPRDPCASQIRRLG</sequence>
<dbReference type="AlphaFoldDB" id="A0A7I8L414"/>
<proteinExistence type="predicted"/>
<evidence type="ECO:0000313" key="1">
    <source>
        <dbReference type="EMBL" id="CAA7404376.1"/>
    </source>
</evidence>
<keyword evidence="2" id="KW-1185">Reference proteome</keyword>
<name>A0A7I8L414_SPIIN</name>
<gene>
    <name evidence="1" type="ORF">SI8410_10015054</name>
</gene>
<accession>A0A7I8L414</accession>
<dbReference type="EMBL" id="LR746273">
    <property type="protein sequence ID" value="CAA7404376.1"/>
    <property type="molecule type" value="Genomic_DNA"/>
</dbReference>
<reference evidence="1" key="1">
    <citation type="submission" date="2020-02" db="EMBL/GenBank/DDBJ databases">
        <authorList>
            <person name="Scholz U."/>
            <person name="Mascher M."/>
            <person name="Fiebig A."/>
        </authorList>
    </citation>
    <scope>NUCLEOTIDE SEQUENCE</scope>
</reference>
<protein>
    <submittedName>
        <fullName evidence="1">Uncharacterized protein</fullName>
    </submittedName>
</protein>